<keyword evidence="3" id="KW-1185">Reference proteome</keyword>
<evidence type="ECO:0000313" key="3">
    <source>
        <dbReference type="Proteomes" id="UP001187192"/>
    </source>
</evidence>
<sequence length="90" mass="10832">MEEKEGKEEEEVPHTKRITKIFTKRFFVELRGKRRDKDSETEEKKKRESWEGRKEGQESFWVVTKKERKGKGKSKRKEKGERKQMGATSD</sequence>
<feature type="compositionally biased region" description="Basic residues" evidence="1">
    <location>
        <begin position="66"/>
        <end position="77"/>
    </location>
</feature>
<gene>
    <name evidence="2" type="ORF">TIFTF001_011537</name>
</gene>
<dbReference type="Proteomes" id="UP001187192">
    <property type="component" value="Unassembled WGS sequence"/>
</dbReference>
<evidence type="ECO:0000313" key="2">
    <source>
        <dbReference type="EMBL" id="GMN42318.1"/>
    </source>
</evidence>
<reference evidence="2" key="1">
    <citation type="submission" date="2023-07" db="EMBL/GenBank/DDBJ databases">
        <title>draft genome sequence of fig (Ficus carica).</title>
        <authorList>
            <person name="Takahashi T."/>
            <person name="Nishimura K."/>
        </authorList>
    </citation>
    <scope>NUCLEOTIDE SEQUENCE</scope>
</reference>
<evidence type="ECO:0000256" key="1">
    <source>
        <dbReference type="SAM" id="MobiDB-lite"/>
    </source>
</evidence>
<comment type="caution">
    <text evidence="2">The sequence shown here is derived from an EMBL/GenBank/DDBJ whole genome shotgun (WGS) entry which is preliminary data.</text>
</comment>
<accession>A0AA87ZU88</accession>
<proteinExistence type="predicted"/>
<dbReference type="AlphaFoldDB" id="A0AA87ZU88"/>
<organism evidence="2 3">
    <name type="scientific">Ficus carica</name>
    <name type="common">Common fig</name>
    <dbReference type="NCBI Taxonomy" id="3494"/>
    <lineage>
        <taxon>Eukaryota</taxon>
        <taxon>Viridiplantae</taxon>
        <taxon>Streptophyta</taxon>
        <taxon>Embryophyta</taxon>
        <taxon>Tracheophyta</taxon>
        <taxon>Spermatophyta</taxon>
        <taxon>Magnoliopsida</taxon>
        <taxon>eudicotyledons</taxon>
        <taxon>Gunneridae</taxon>
        <taxon>Pentapetalae</taxon>
        <taxon>rosids</taxon>
        <taxon>fabids</taxon>
        <taxon>Rosales</taxon>
        <taxon>Moraceae</taxon>
        <taxon>Ficeae</taxon>
        <taxon>Ficus</taxon>
    </lineage>
</organism>
<dbReference type="EMBL" id="BTGU01000014">
    <property type="protein sequence ID" value="GMN42318.1"/>
    <property type="molecule type" value="Genomic_DNA"/>
</dbReference>
<name>A0AA87ZU88_FICCA</name>
<feature type="region of interest" description="Disordered" evidence="1">
    <location>
        <begin position="33"/>
        <end position="90"/>
    </location>
</feature>
<protein>
    <submittedName>
        <fullName evidence="2">Uncharacterized protein</fullName>
    </submittedName>
</protein>
<feature type="compositionally biased region" description="Basic and acidic residues" evidence="1">
    <location>
        <begin position="33"/>
        <end position="57"/>
    </location>
</feature>